<evidence type="ECO:0000313" key="1">
    <source>
        <dbReference type="EMBL" id="VAW74822.1"/>
    </source>
</evidence>
<dbReference type="AlphaFoldDB" id="A0A3B0YHS0"/>
<protein>
    <recommendedName>
        <fullName evidence="2">Deacetylase</fullName>
    </recommendedName>
</protein>
<dbReference type="SUPFAM" id="SSF88713">
    <property type="entry name" value="Glycoside hydrolase/deacetylase"/>
    <property type="match status" value="1"/>
</dbReference>
<dbReference type="EMBL" id="UOFN01000041">
    <property type="protein sequence ID" value="VAW74822.1"/>
    <property type="molecule type" value="Genomic_DNA"/>
</dbReference>
<proteinExistence type="predicted"/>
<reference evidence="1" key="1">
    <citation type="submission" date="2018-06" db="EMBL/GenBank/DDBJ databases">
        <authorList>
            <person name="Zhirakovskaya E."/>
        </authorList>
    </citation>
    <scope>NUCLEOTIDE SEQUENCE</scope>
</reference>
<name>A0A3B0YHS0_9ZZZZ</name>
<accession>A0A3B0YHS0</accession>
<evidence type="ECO:0008006" key="2">
    <source>
        <dbReference type="Google" id="ProtNLM"/>
    </source>
</evidence>
<dbReference type="InterPro" id="IPR011330">
    <property type="entry name" value="Glyco_hydro/deAcase_b/a-brl"/>
</dbReference>
<dbReference type="GO" id="GO:0005975">
    <property type="term" value="P:carbohydrate metabolic process"/>
    <property type="evidence" value="ECO:0007669"/>
    <property type="project" value="InterPro"/>
</dbReference>
<dbReference type="Gene3D" id="3.20.20.370">
    <property type="entry name" value="Glycoside hydrolase/deacetylase"/>
    <property type="match status" value="1"/>
</dbReference>
<organism evidence="1">
    <name type="scientific">hydrothermal vent metagenome</name>
    <dbReference type="NCBI Taxonomy" id="652676"/>
    <lineage>
        <taxon>unclassified sequences</taxon>
        <taxon>metagenomes</taxon>
        <taxon>ecological metagenomes</taxon>
    </lineage>
</organism>
<sequence length="332" mass="38282">MKFIITIDVEADNLWDKSAADKVTCKNISALRKFCDLSYRYGFPTTLLVSYEVFDDPANSALLKDLENEGKCEIGAHLHPWLTPPVYPYDSTYKSYPSDLSYDDLYAKLACLTEKIEKSVQIKPLSYRSGRWGFNQVNAEVLSRLGYLVDCSVTPYVDWTQNKGGMGPGSDYFHLEPHPFFIETEGGALLEVPVTIHLRNRWLYSIPFIQRMMHSMNRTSLGKNAAKAMGLRQQWLRPMFEHQFPTYKNIYEKSCQMQLPVIEMMFHSSELMAETNNRFTDDAKVNNVFQSFELFFSFLKDHHVTGETLTSYYHETKKSNATVANPILESPY</sequence>
<gene>
    <name evidence="1" type="ORF">MNBD_GAMMA15-1143</name>
</gene>